<dbReference type="Proteomes" id="UP000735302">
    <property type="component" value="Unassembled WGS sequence"/>
</dbReference>
<comment type="caution">
    <text evidence="2">The sequence shown here is derived from an EMBL/GenBank/DDBJ whole genome shotgun (WGS) entry which is preliminary data.</text>
</comment>
<name>A0AAV3ZKG2_9GAST</name>
<feature type="region of interest" description="Disordered" evidence="1">
    <location>
        <begin position="73"/>
        <end position="95"/>
    </location>
</feature>
<proteinExistence type="predicted"/>
<evidence type="ECO:0000256" key="1">
    <source>
        <dbReference type="SAM" id="MobiDB-lite"/>
    </source>
</evidence>
<dbReference type="AlphaFoldDB" id="A0AAV3ZKG2"/>
<sequence>MAPLKISFLIRTVYDPLPSSANLVRQGMKDDSTFPSMPRQADYTTCSQFLKSSSKPEKIHVAAQQIATRACNSNMGHKRPTYLTQDKGTSIHIRR</sequence>
<keyword evidence="3" id="KW-1185">Reference proteome</keyword>
<reference evidence="2 3" key="1">
    <citation type="journal article" date="2021" name="Elife">
        <title>Chloroplast acquisition without the gene transfer in kleptoplastic sea slugs, Plakobranchus ocellatus.</title>
        <authorList>
            <person name="Maeda T."/>
            <person name="Takahashi S."/>
            <person name="Yoshida T."/>
            <person name="Shimamura S."/>
            <person name="Takaki Y."/>
            <person name="Nagai Y."/>
            <person name="Toyoda A."/>
            <person name="Suzuki Y."/>
            <person name="Arimoto A."/>
            <person name="Ishii H."/>
            <person name="Satoh N."/>
            <person name="Nishiyama T."/>
            <person name="Hasebe M."/>
            <person name="Maruyama T."/>
            <person name="Minagawa J."/>
            <person name="Obokata J."/>
            <person name="Shigenobu S."/>
        </authorList>
    </citation>
    <scope>NUCLEOTIDE SEQUENCE [LARGE SCALE GENOMIC DNA]</scope>
</reference>
<evidence type="ECO:0000313" key="2">
    <source>
        <dbReference type="EMBL" id="GFN95639.1"/>
    </source>
</evidence>
<evidence type="ECO:0000313" key="3">
    <source>
        <dbReference type="Proteomes" id="UP000735302"/>
    </source>
</evidence>
<protein>
    <submittedName>
        <fullName evidence="2">Uncharacterized protein</fullName>
    </submittedName>
</protein>
<organism evidence="2 3">
    <name type="scientific">Plakobranchus ocellatus</name>
    <dbReference type="NCBI Taxonomy" id="259542"/>
    <lineage>
        <taxon>Eukaryota</taxon>
        <taxon>Metazoa</taxon>
        <taxon>Spiralia</taxon>
        <taxon>Lophotrochozoa</taxon>
        <taxon>Mollusca</taxon>
        <taxon>Gastropoda</taxon>
        <taxon>Heterobranchia</taxon>
        <taxon>Euthyneura</taxon>
        <taxon>Panpulmonata</taxon>
        <taxon>Sacoglossa</taxon>
        <taxon>Placobranchoidea</taxon>
        <taxon>Plakobranchidae</taxon>
        <taxon>Plakobranchus</taxon>
    </lineage>
</organism>
<gene>
    <name evidence="2" type="ORF">PoB_002214500</name>
</gene>
<dbReference type="EMBL" id="BLXT01002522">
    <property type="protein sequence ID" value="GFN95639.1"/>
    <property type="molecule type" value="Genomic_DNA"/>
</dbReference>
<accession>A0AAV3ZKG2</accession>